<dbReference type="SUPFAM" id="SSF54001">
    <property type="entry name" value="Cysteine proteinases"/>
    <property type="match status" value="2"/>
</dbReference>
<dbReference type="SMART" id="SM00257">
    <property type="entry name" value="LysM"/>
    <property type="match status" value="2"/>
</dbReference>
<dbReference type="Pfam" id="PF01476">
    <property type="entry name" value="LysM"/>
    <property type="match status" value="2"/>
</dbReference>
<organism evidence="10 11">
    <name type="scientific">Pseudobacillus wudalianchiensis</name>
    <dbReference type="NCBI Taxonomy" id="1743143"/>
    <lineage>
        <taxon>Bacteria</taxon>
        <taxon>Bacillati</taxon>
        <taxon>Bacillota</taxon>
        <taxon>Bacilli</taxon>
        <taxon>Bacillales</taxon>
        <taxon>Bacillaceae</taxon>
        <taxon>Pseudobacillus</taxon>
    </lineage>
</organism>
<accession>A0A1B9AM33</accession>
<dbReference type="PANTHER" id="PTHR47053">
    <property type="entry name" value="MUREIN DD-ENDOPEPTIDASE MEPH-RELATED"/>
    <property type="match status" value="1"/>
</dbReference>
<evidence type="ECO:0000256" key="2">
    <source>
        <dbReference type="ARBA" id="ARBA00022670"/>
    </source>
</evidence>
<protein>
    <recommendedName>
        <fullName evidence="12">Peptidoglycan endopeptidase</fullName>
    </recommendedName>
</protein>
<evidence type="ECO:0000256" key="4">
    <source>
        <dbReference type="ARBA" id="ARBA00022737"/>
    </source>
</evidence>
<dbReference type="Gene3D" id="3.90.1720.10">
    <property type="entry name" value="endopeptidase domain like (from Nostoc punctiforme)"/>
    <property type="match status" value="2"/>
</dbReference>
<feature type="domain" description="LysM" evidence="8">
    <location>
        <begin position="30"/>
        <end position="73"/>
    </location>
</feature>
<evidence type="ECO:0000259" key="9">
    <source>
        <dbReference type="PROSITE" id="PS51935"/>
    </source>
</evidence>
<feature type="domain" description="NlpC/P60" evidence="9">
    <location>
        <begin position="86"/>
        <end position="214"/>
    </location>
</feature>
<proteinExistence type="inferred from homology"/>
<dbReference type="PROSITE" id="PS51782">
    <property type="entry name" value="LYSM"/>
    <property type="match status" value="2"/>
</dbReference>
<evidence type="ECO:0008006" key="12">
    <source>
        <dbReference type="Google" id="ProtNLM"/>
    </source>
</evidence>
<dbReference type="AlphaFoldDB" id="A0A1B9AM33"/>
<dbReference type="RefSeq" id="WP_065410940.1">
    <property type="nucleotide sequence ID" value="NZ_MAYT01000027.1"/>
</dbReference>
<dbReference type="InterPro" id="IPR036779">
    <property type="entry name" value="LysM_dom_sf"/>
</dbReference>
<dbReference type="EMBL" id="MAYT01000027">
    <property type="protein sequence ID" value="OCA84964.1"/>
    <property type="molecule type" value="Genomic_DNA"/>
</dbReference>
<dbReference type="InterPro" id="IPR000064">
    <property type="entry name" value="NLP_P60_dom"/>
</dbReference>
<evidence type="ECO:0000256" key="3">
    <source>
        <dbReference type="ARBA" id="ARBA00022729"/>
    </source>
</evidence>
<keyword evidence="11" id="KW-1185">Reference proteome</keyword>
<evidence type="ECO:0000313" key="11">
    <source>
        <dbReference type="Proteomes" id="UP000092578"/>
    </source>
</evidence>
<evidence type="ECO:0000256" key="7">
    <source>
        <dbReference type="SAM" id="SignalP"/>
    </source>
</evidence>
<evidence type="ECO:0000259" key="8">
    <source>
        <dbReference type="PROSITE" id="PS51782"/>
    </source>
</evidence>
<dbReference type="PROSITE" id="PS51935">
    <property type="entry name" value="NLPC_P60"/>
    <property type="match status" value="2"/>
</dbReference>
<dbReference type="InterPro" id="IPR051202">
    <property type="entry name" value="Peptidase_C40"/>
</dbReference>
<gene>
    <name evidence="10" type="ORF">A8F95_09645</name>
</gene>
<feature type="signal peptide" evidence="7">
    <location>
        <begin position="1"/>
        <end position="27"/>
    </location>
</feature>
<feature type="domain" description="NlpC/P60" evidence="9">
    <location>
        <begin position="275"/>
        <end position="398"/>
    </location>
</feature>
<keyword evidence="2" id="KW-0645">Protease</keyword>
<sequence length="402" mass="44983">MGKRLIMLSILLWIGSFTFLPSVEAAAANKIHTVSSKDTIQSIAAKYKIPVQQLMKANGLPNTKLYTGQKLQILNKPYTSSQYQWQERGKQIANYAKTFVGFKKTIGEESPNKGFDSSGLLYWVLSQERLPIDRLTIDGFYNLGMDTNAPKPGDLMFFVEKDKSGKVKEIVTGGIYLGNNQFVHSGIGASTVQIKTRNDKSFAQYSVVYKTYTPKGEHVVQKGETLQSVSAKYRISMAALKKQNGLPSNSVLPGQYLQVYSNPLFPFYLNADPSYDKAYNIIKYAYTLRGFSYVWGEENPTEGMDCSGFIYWVMKQQGFSVKRDTAAGYSELLSEIKEPKVGDLVFFTETGGRAGITHVGIYMGNDRFIHTTTKAGVHISLLSSKYFAEKFHSYGDAKALFY</sequence>
<reference evidence="11" key="1">
    <citation type="submission" date="2016-05" db="EMBL/GenBank/DDBJ databases">
        <authorList>
            <person name="Liu B."/>
            <person name="Wang J."/>
            <person name="Zhu Y."/>
            <person name="Liu G."/>
            <person name="Chen Q."/>
            <person name="Chen Z."/>
            <person name="Lan J."/>
            <person name="Che J."/>
            <person name="Ge C."/>
            <person name="Shi H."/>
            <person name="Pan Z."/>
            <person name="Liu X."/>
        </authorList>
    </citation>
    <scope>NUCLEOTIDE SEQUENCE [LARGE SCALE GENOMIC DNA]</scope>
    <source>
        <strain evidence="11">FJAT-27215</strain>
    </source>
</reference>
<dbReference type="SUPFAM" id="SSF54106">
    <property type="entry name" value="LysM domain"/>
    <property type="match status" value="2"/>
</dbReference>
<comment type="caution">
    <text evidence="10">The sequence shown here is derived from an EMBL/GenBank/DDBJ whole genome shotgun (WGS) entry which is preliminary data.</text>
</comment>
<dbReference type="InterPro" id="IPR018392">
    <property type="entry name" value="LysM"/>
</dbReference>
<feature type="domain" description="LysM" evidence="8">
    <location>
        <begin position="216"/>
        <end position="259"/>
    </location>
</feature>
<keyword evidence="5" id="KW-0378">Hydrolase</keyword>
<dbReference type="PANTHER" id="PTHR47053:SF1">
    <property type="entry name" value="MUREIN DD-ENDOPEPTIDASE MEPH-RELATED"/>
    <property type="match status" value="1"/>
</dbReference>
<dbReference type="Pfam" id="PF00877">
    <property type="entry name" value="NLPC_P60"/>
    <property type="match status" value="2"/>
</dbReference>
<comment type="similarity">
    <text evidence="1">Belongs to the peptidase C40 family.</text>
</comment>
<evidence type="ECO:0000256" key="5">
    <source>
        <dbReference type="ARBA" id="ARBA00022801"/>
    </source>
</evidence>
<evidence type="ECO:0000313" key="10">
    <source>
        <dbReference type="EMBL" id="OCA84964.1"/>
    </source>
</evidence>
<keyword evidence="3 7" id="KW-0732">Signal</keyword>
<keyword evidence="4" id="KW-0677">Repeat</keyword>
<dbReference type="GO" id="GO:0006508">
    <property type="term" value="P:proteolysis"/>
    <property type="evidence" value="ECO:0007669"/>
    <property type="project" value="UniProtKB-KW"/>
</dbReference>
<evidence type="ECO:0000256" key="6">
    <source>
        <dbReference type="ARBA" id="ARBA00022807"/>
    </source>
</evidence>
<name>A0A1B9AM33_9BACI</name>
<evidence type="ECO:0000256" key="1">
    <source>
        <dbReference type="ARBA" id="ARBA00007074"/>
    </source>
</evidence>
<dbReference type="CDD" id="cd00118">
    <property type="entry name" value="LysM"/>
    <property type="match status" value="2"/>
</dbReference>
<dbReference type="InterPro" id="IPR038765">
    <property type="entry name" value="Papain-like_cys_pep_sf"/>
</dbReference>
<dbReference type="Proteomes" id="UP000092578">
    <property type="component" value="Unassembled WGS sequence"/>
</dbReference>
<dbReference type="Gene3D" id="3.10.350.10">
    <property type="entry name" value="LysM domain"/>
    <property type="match status" value="2"/>
</dbReference>
<dbReference type="GO" id="GO:0008234">
    <property type="term" value="F:cysteine-type peptidase activity"/>
    <property type="evidence" value="ECO:0007669"/>
    <property type="project" value="UniProtKB-KW"/>
</dbReference>
<feature type="chain" id="PRO_5008622072" description="Peptidoglycan endopeptidase" evidence="7">
    <location>
        <begin position="28"/>
        <end position="402"/>
    </location>
</feature>
<keyword evidence="6" id="KW-0788">Thiol protease</keyword>